<dbReference type="InterPro" id="IPR003675">
    <property type="entry name" value="Rce1/LyrA-like_dom"/>
</dbReference>
<keyword evidence="1" id="KW-0472">Membrane</keyword>
<keyword evidence="3" id="KW-0378">Hydrolase</keyword>
<dbReference type="GO" id="GO:0004175">
    <property type="term" value="F:endopeptidase activity"/>
    <property type="evidence" value="ECO:0007669"/>
    <property type="project" value="UniProtKB-ARBA"/>
</dbReference>
<dbReference type="GO" id="GO:0008237">
    <property type="term" value="F:metallopeptidase activity"/>
    <property type="evidence" value="ECO:0007669"/>
    <property type="project" value="UniProtKB-KW"/>
</dbReference>
<feature type="transmembrane region" description="Helical" evidence="1">
    <location>
        <begin position="271"/>
        <end position="293"/>
    </location>
</feature>
<feature type="transmembrane region" description="Helical" evidence="1">
    <location>
        <begin position="151"/>
        <end position="177"/>
    </location>
</feature>
<keyword evidence="3" id="KW-0645">Protease</keyword>
<dbReference type="Pfam" id="PF02517">
    <property type="entry name" value="Rce1-like"/>
    <property type="match status" value="1"/>
</dbReference>
<reference evidence="3 4" key="1">
    <citation type="submission" date="2020-08" db="EMBL/GenBank/DDBJ databases">
        <authorList>
            <person name="Ren C."/>
            <person name="Gu Y."/>
            <person name="Xu Y."/>
        </authorList>
    </citation>
    <scope>NUCLEOTIDE SEQUENCE [LARGE SCALE GENOMIC DNA]</scope>
    <source>
        <strain evidence="3 4">LBM18003</strain>
    </source>
</reference>
<keyword evidence="4" id="KW-1185">Reference proteome</keyword>
<evidence type="ECO:0000313" key="3">
    <source>
        <dbReference type="EMBL" id="QNO18415.1"/>
    </source>
</evidence>
<dbReference type="PANTHER" id="PTHR43592">
    <property type="entry name" value="CAAX AMINO TERMINAL PROTEASE"/>
    <property type="match status" value="1"/>
</dbReference>
<evidence type="ECO:0000259" key="2">
    <source>
        <dbReference type="Pfam" id="PF02517"/>
    </source>
</evidence>
<proteinExistence type="predicted"/>
<dbReference type="Proteomes" id="UP000516046">
    <property type="component" value="Chromosome"/>
</dbReference>
<organism evidence="3 4">
    <name type="scientific">Caproicibacterium amylolyticum</name>
    <dbReference type="NCBI Taxonomy" id="2766537"/>
    <lineage>
        <taxon>Bacteria</taxon>
        <taxon>Bacillati</taxon>
        <taxon>Bacillota</taxon>
        <taxon>Clostridia</taxon>
        <taxon>Eubacteriales</taxon>
        <taxon>Oscillospiraceae</taxon>
        <taxon>Caproicibacterium</taxon>
    </lineage>
</organism>
<feature type="transmembrane region" description="Helical" evidence="1">
    <location>
        <begin position="224"/>
        <end position="242"/>
    </location>
</feature>
<keyword evidence="3" id="KW-0482">Metalloprotease</keyword>
<accession>A0A7G9WIA3</accession>
<feature type="domain" description="CAAX prenyl protease 2/Lysostaphin resistance protein A-like" evidence="2">
    <location>
        <begin position="198"/>
        <end position="283"/>
    </location>
</feature>
<dbReference type="GO" id="GO:0080120">
    <property type="term" value="P:CAAX-box protein maturation"/>
    <property type="evidence" value="ECO:0007669"/>
    <property type="project" value="UniProtKB-ARBA"/>
</dbReference>
<dbReference type="KEGG" id="caml:H6X83_01805"/>
<feature type="transmembrane region" description="Helical" evidence="1">
    <location>
        <begin position="299"/>
        <end position="318"/>
    </location>
</feature>
<feature type="transmembrane region" description="Helical" evidence="1">
    <location>
        <begin position="344"/>
        <end position="368"/>
    </location>
</feature>
<keyword evidence="1" id="KW-1133">Transmembrane helix</keyword>
<dbReference type="PANTHER" id="PTHR43592:SF15">
    <property type="entry name" value="CAAX AMINO TERMINAL PROTEASE FAMILY PROTEIN"/>
    <property type="match status" value="1"/>
</dbReference>
<protein>
    <submittedName>
        <fullName evidence="3">CPBP family intramembrane metalloprotease</fullName>
    </submittedName>
</protein>
<keyword evidence="1" id="KW-0812">Transmembrane</keyword>
<feature type="transmembrane region" description="Helical" evidence="1">
    <location>
        <begin position="197"/>
        <end position="217"/>
    </location>
</feature>
<evidence type="ECO:0000313" key="4">
    <source>
        <dbReference type="Proteomes" id="UP000516046"/>
    </source>
</evidence>
<name>A0A7G9WIA3_9FIRM</name>
<feature type="transmembrane region" description="Helical" evidence="1">
    <location>
        <begin position="248"/>
        <end position="264"/>
    </location>
</feature>
<gene>
    <name evidence="3" type="ORF">H6X83_01805</name>
</gene>
<feature type="transmembrane region" description="Helical" evidence="1">
    <location>
        <begin position="68"/>
        <end position="89"/>
    </location>
</feature>
<dbReference type="AlphaFoldDB" id="A0A7G9WIA3"/>
<evidence type="ECO:0000256" key="1">
    <source>
        <dbReference type="SAM" id="Phobius"/>
    </source>
</evidence>
<dbReference type="RefSeq" id="WP_212507478.1">
    <property type="nucleotide sequence ID" value="NZ_CP060696.1"/>
</dbReference>
<feature type="transmembrane region" description="Helical" evidence="1">
    <location>
        <begin position="109"/>
        <end position="130"/>
    </location>
</feature>
<dbReference type="GO" id="GO:0006508">
    <property type="term" value="P:proteolysis"/>
    <property type="evidence" value="ECO:0007669"/>
    <property type="project" value="UniProtKB-KW"/>
</dbReference>
<dbReference type="EMBL" id="CP060696">
    <property type="protein sequence ID" value="QNO18415.1"/>
    <property type="molecule type" value="Genomic_DNA"/>
</dbReference>
<sequence length="370" mass="40546">MTNKIQQKLTIISYNNQYNFSLLSITIVNKEKKLGVSDLETEILAQTHPGAQVETPKKLLAKTGNKDWLLLVLVQAFAFVLQFVLGLLIGLCYALQHKKPDMLSLQNTLSNPAITMLPTFAAELITFMIARKLLKQKIGDHFRKPVVSSKFLSAGCIVALGASCLGSLLVSVLQMLLSPTGFHFNMPVLLTTSDSNLIILGILNVCVFAPILEELLFRGFLLKSLLPYGSAFAIISSAVLFGVMHGNLMQAIPTTLLGLVLAYIRVRANSIIPTIFIHSANNILFVVFTLLPQSDTTEIISAVLFIVLIAAATVLFIINRKKIWLAKGHSEAEEMPAKKKAAAFYFQSVCFYVLAALFIFNTISLSIAKG</sequence>